<feature type="domain" description="Peptidase S8/S53" evidence="7">
    <location>
        <begin position="449"/>
        <end position="597"/>
    </location>
</feature>
<dbReference type="PRINTS" id="PR00723">
    <property type="entry name" value="SUBTILISIN"/>
</dbReference>
<organism evidence="8 9">
    <name type="scientific">Aliiruegeria haliotis</name>
    <dbReference type="NCBI Taxonomy" id="1280846"/>
    <lineage>
        <taxon>Bacteria</taxon>
        <taxon>Pseudomonadati</taxon>
        <taxon>Pseudomonadota</taxon>
        <taxon>Alphaproteobacteria</taxon>
        <taxon>Rhodobacterales</taxon>
        <taxon>Roseobacteraceae</taxon>
        <taxon>Aliiruegeria</taxon>
    </lineage>
</organism>
<protein>
    <submittedName>
        <fullName evidence="8">Subtilase family protein</fullName>
    </submittedName>
</protein>
<comment type="caution">
    <text evidence="8">The sequence shown here is derived from an EMBL/GenBank/DDBJ whole genome shotgun (WGS) entry which is preliminary data.</text>
</comment>
<dbReference type="PROSITE" id="PS00136">
    <property type="entry name" value="SUBTILASE_ASP"/>
    <property type="match status" value="1"/>
</dbReference>
<evidence type="ECO:0000256" key="3">
    <source>
        <dbReference type="ARBA" id="ARBA00022801"/>
    </source>
</evidence>
<dbReference type="GO" id="GO:0004252">
    <property type="term" value="F:serine-type endopeptidase activity"/>
    <property type="evidence" value="ECO:0007669"/>
    <property type="project" value="UniProtKB-UniRule"/>
</dbReference>
<evidence type="ECO:0000313" key="9">
    <source>
        <dbReference type="Proteomes" id="UP000239480"/>
    </source>
</evidence>
<dbReference type="GO" id="GO:0006508">
    <property type="term" value="P:proteolysis"/>
    <property type="evidence" value="ECO:0007669"/>
    <property type="project" value="UniProtKB-KW"/>
</dbReference>
<evidence type="ECO:0000256" key="5">
    <source>
        <dbReference type="PIRSR" id="PIRSR615500-1"/>
    </source>
</evidence>
<keyword evidence="9" id="KW-1185">Reference proteome</keyword>
<dbReference type="AlphaFoldDB" id="A0A2T0RSS2"/>
<dbReference type="Proteomes" id="UP000239480">
    <property type="component" value="Unassembled WGS sequence"/>
</dbReference>
<dbReference type="OrthoDB" id="9816306at2"/>
<dbReference type="InterPro" id="IPR036852">
    <property type="entry name" value="Peptidase_S8/S53_dom_sf"/>
</dbReference>
<keyword evidence="3 6" id="KW-0378">Hydrolase</keyword>
<evidence type="ECO:0000256" key="6">
    <source>
        <dbReference type="PROSITE-ProRule" id="PRU01240"/>
    </source>
</evidence>
<dbReference type="SUPFAM" id="SSF52743">
    <property type="entry name" value="Subtilisin-like"/>
    <property type="match status" value="1"/>
</dbReference>
<gene>
    <name evidence="8" type="ORF">CLV78_103114</name>
</gene>
<dbReference type="EMBL" id="PVTD01000003">
    <property type="protein sequence ID" value="PRY24249.1"/>
    <property type="molecule type" value="Genomic_DNA"/>
</dbReference>
<evidence type="ECO:0000259" key="7">
    <source>
        <dbReference type="Pfam" id="PF00082"/>
    </source>
</evidence>
<dbReference type="Gene3D" id="3.40.50.200">
    <property type="entry name" value="Peptidase S8/S53 domain"/>
    <property type="match status" value="1"/>
</dbReference>
<evidence type="ECO:0000313" key="8">
    <source>
        <dbReference type="EMBL" id="PRY24249.1"/>
    </source>
</evidence>
<dbReference type="InterPro" id="IPR023827">
    <property type="entry name" value="Peptidase_S8_Asp-AS"/>
</dbReference>
<dbReference type="InterPro" id="IPR050131">
    <property type="entry name" value="Peptidase_S8_subtilisin-like"/>
</dbReference>
<evidence type="ECO:0000256" key="4">
    <source>
        <dbReference type="ARBA" id="ARBA00022825"/>
    </source>
</evidence>
<comment type="similarity">
    <text evidence="1 6">Belongs to the peptidase S8 family.</text>
</comment>
<dbReference type="RefSeq" id="WP_106204632.1">
    <property type="nucleotide sequence ID" value="NZ_PVTD01000003.1"/>
</dbReference>
<accession>A0A2T0RSS2</accession>
<reference evidence="8 9" key="1">
    <citation type="submission" date="2018-03" db="EMBL/GenBank/DDBJ databases">
        <title>Genomic Encyclopedia of Archaeal and Bacterial Type Strains, Phase II (KMG-II): from individual species to whole genera.</title>
        <authorList>
            <person name="Goeker M."/>
        </authorList>
    </citation>
    <scope>NUCLEOTIDE SEQUENCE [LARGE SCALE GENOMIC DNA]</scope>
    <source>
        <strain evidence="8 9">DSM 29328</strain>
    </source>
</reference>
<dbReference type="PROSITE" id="PS51892">
    <property type="entry name" value="SUBTILASE"/>
    <property type="match status" value="1"/>
</dbReference>
<feature type="domain" description="Peptidase S8/S53" evidence="7">
    <location>
        <begin position="150"/>
        <end position="319"/>
    </location>
</feature>
<keyword evidence="2 6" id="KW-0645">Protease</keyword>
<dbReference type="Gene3D" id="2.60.120.1290">
    <property type="match status" value="1"/>
</dbReference>
<keyword evidence="4 6" id="KW-0720">Serine protease</keyword>
<proteinExistence type="inferred from homology"/>
<evidence type="ECO:0000256" key="1">
    <source>
        <dbReference type="ARBA" id="ARBA00011073"/>
    </source>
</evidence>
<dbReference type="InterPro" id="IPR000209">
    <property type="entry name" value="Peptidase_S8/S53_dom"/>
</dbReference>
<name>A0A2T0RSS2_9RHOB</name>
<dbReference type="InterPro" id="IPR015500">
    <property type="entry name" value="Peptidase_S8_subtilisin-rel"/>
</dbReference>
<dbReference type="PANTHER" id="PTHR43806:SF11">
    <property type="entry name" value="CEREVISIN-RELATED"/>
    <property type="match status" value="1"/>
</dbReference>
<feature type="active site" description="Charge relay system" evidence="5 6">
    <location>
        <position position="547"/>
    </location>
</feature>
<dbReference type="PANTHER" id="PTHR43806">
    <property type="entry name" value="PEPTIDASE S8"/>
    <property type="match status" value="1"/>
</dbReference>
<feature type="active site" description="Charge relay system" evidence="5 6">
    <location>
        <position position="159"/>
    </location>
</feature>
<feature type="active site" description="Charge relay system" evidence="5 6">
    <location>
        <position position="221"/>
    </location>
</feature>
<dbReference type="Pfam" id="PF00082">
    <property type="entry name" value="Peptidase_S8"/>
    <property type="match status" value="2"/>
</dbReference>
<sequence>MDTRKSVFDGGLYELTHTASEKNVLFADTFQDDPEMALQLTEAPLPTGRPANVARTAALPQDTLTVKLVVDSGAQKQVIGGVAEIGGKVVSRGPNVLLANIPRSNIAALDDIAGLRRAELSRKLQLRLDEARGPATRADIAAASHPALNGEGVVVGIVDSGVDWTHPDFQTGSNDSRLELFIHAHRHAATDQDIFDTFDKAQIDTALAGGGNVPQGDPNGHGTHCLSIAAGNGRASQDAQYRGVAPGATLMAVRSDSLFDTHTIEGIRRVFAAAGDRPAVVNLSLGGHIGPHDGTSALENVISKESGPGRIVVVAAGNEAQDRIHFRGELIEGSALNIEFTIRDSPQWIDVWIPRGDDVDASVIDPDGTEVALDGQLQQTAAGQFIGDLRRDQFNGDTNLFFAVGALQSNRRWTLRLNATRVLQGEVHAWAHTASFDNARNIFMSQTSPLHSIGMPATEERAISVGSFVSRAGILPGDPPLPGLAGGQISPFSSNGPTRTGVQRPVIAGPGQHVVAALASNSTLANDPRFAPRRLPGNQYISIQGTSMATPFLTGVIALMLQQEPHLTPEDIQLRLRATGQRDDDTGAVWNPAFGYGKVDVEALLDYLVVT</sequence>
<evidence type="ECO:0000256" key="2">
    <source>
        <dbReference type="ARBA" id="ARBA00022670"/>
    </source>
</evidence>